<dbReference type="AlphaFoldDB" id="A0A562PIW3"/>
<dbReference type="InterPro" id="IPR045584">
    <property type="entry name" value="Pilin-like"/>
</dbReference>
<reference evidence="2 5" key="3">
    <citation type="submission" date="2019-12" db="EMBL/GenBank/DDBJ databases">
        <title>Draft Genome Sequences of Six Type Strains of the Genus Massilia.</title>
        <authorList>
            <person name="Miess H."/>
            <person name="Frediansyah A."/>
            <person name="Goeker M."/>
            <person name="Gross H."/>
        </authorList>
    </citation>
    <scope>NUCLEOTIDE SEQUENCE [LARGE SCALE GENOMIC DNA]</scope>
    <source>
        <strain evidence="2 5">DSM 26639</strain>
    </source>
</reference>
<proteinExistence type="predicted"/>
<dbReference type="PROSITE" id="PS00409">
    <property type="entry name" value="PROKAR_NTER_METHYL"/>
    <property type="match status" value="1"/>
</dbReference>
<evidence type="ECO:0000256" key="1">
    <source>
        <dbReference type="SAM" id="Phobius"/>
    </source>
</evidence>
<dbReference type="Pfam" id="PF07963">
    <property type="entry name" value="N_methyl"/>
    <property type="match status" value="1"/>
</dbReference>
<reference evidence="3 4" key="1">
    <citation type="journal article" date="2015" name="Stand. Genomic Sci.">
        <title>Genomic Encyclopedia of Bacterial and Archaeal Type Strains, Phase III: the genomes of soil and plant-associated and newly described type strains.</title>
        <authorList>
            <person name="Whitman W.B."/>
            <person name="Woyke T."/>
            <person name="Klenk H.P."/>
            <person name="Zhou Y."/>
            <person name="Lilburn T.G."/>
            <person name="Beck B.J."/>
            <person name="De Vos P."/>
            <person name="Vandamme P."/>
            <person name="Eisen J.A."/>
            <person name="Garrity G."/>
            <person name="Hugenholtz P."/>
            <person name="Kyrpides N.C."/>
        </authorList>
    </citation>
    <scope>NUCLEOTIDE SEQUENCE [LARGE SCALE GENOMIC DNA]</scope>
    <source>
        <strain evidence="3 4">CGMCC 1.10685</strain>
    </source>
</reference>
<accession>A0A562PIW3</accession>
<protein>
    <submittedName>
        <fullName evidence="2">Prepilin-type N-terminal cleavage/methylation domain-containing protein</fullName>
    </submittedName>
    <submittedName>
        <fullName evidence="3">Type IV pilus assembly protein PilE</fullName>
    </submittedName>
</protein>
<sequence length="155" mass="16870">MSGRPGARRDKGFTLIEAMMAVAIAGVLAAVAYPAFQMHVIRTKRTEAQAALQALMQQQERYFTQHNRYIAFDADAADPDARLFRWYSGTSAPASAYEIRAAACDGADIADCVQLIAMPGTARVDVRFRDPACDTLILTSTGQRLAAGPAARCWR</sequence>
<dbReference type="Proteomes" id="UP000437862">
    <property type="component" value="Chromosome"/>
</dbReference>
<name>A0A562PIW3_9BURK</name>
<dbReference type="SUPFAM" id="SSF54523">
    <property type="entry name" value="Pili subunits"/>
    <property type="match status" value="1"/>
</dbReference>
<dbReference type="NCBIfam" id="TIGR02532">
    <property type="entry name" value="IV_pilin_GFxxxE"/>
    <property type="match status" value="1"/>
</dbReference>
<feature type="transmembrane region" description="Helical" evidence="1">
    <location>
        <begin position="12"/>
        <end position="36"/>
    </location>
</feature>
<dbReference type="InterPro" id="IPR012902">
    <property type="entry name" value="N_methyl_site"/>
</dbReference>
<dbReference type="GO" id="GO:0043683">
    <property type="term" value="P:type IV pilus assembly"/>
    <property type="evidence" value="ECO:0007669"/>
    <property type="project" value="InterPro"/>
</dbReference>
<keyword evidence="5" id="KW-1185">Reference proteome</keyword>
<dbReference type="PANTHER" id="PTHR30093">
    <property type="entry name" value="GENERAL SECRETION PATHWAY PROTEIN G"/>
    <property type="match status" value="1"/>
</dbReference>
<keyword evidence="1" id="KW-0472">Membrane</keyword>
<dbReference type="InterPro" id="IPR031982">
    <property type="entry name" value="PilE-like"/>
</dbReference>
<evidence type="ECO:0000313" key="2">
    <source>
        <dbReference type="EMBL" id="QGZ41943.1"/>
    </source>
</evidence>
<evidence type="ECO:0000313" key="4">
    <source>
        <dbReference type="Proteomes" id="UP000315112"/>
    </source>
</evidence>
<dbReference type="OrthoDB" id="8592370at2"/>
<evidence type="ECO:0000313" key="5">
    <source>
        <dbReference type="Proteomes" id="UP000437862"/>
    </source>
</evidence>
<organism evidence="3 4">
    <name type="scientific">Pseudoduganella flava</name>
    <dbReference type="NCBI Taxonomy" id="871742"/>
    <lineage>
        <taxon>Bacteria</taxon>
        <taxon>Pseudomonadati</taxon>
        <taxon>Pseudomonadota</taxon>
        <taxon>Betaproteobacteria</taxon>
        <taxon>Burkholderiales</taxon>
        <taxon>Oxalobacteraceae</taxon>
        <taxon>Telluria group</taxon>
        <taxon>Pseudoduganella</taxon>
    </lineage>
</organism>
<dbReference type="Proteomes" id="UP000315112">
    <property type="component" value="Unassembled WGS sequence"/>
</dbReference>
<dbReference type="Pfam" id="PF16732">
    <property type="entry name" value="ComP_DUS"/>
    <property type="match status" value="1"/>
</dbReference>
<gene>
    <name evidence="2" type="ORF">GO485_24755</name>
    <name evidence="3" type="ORF">IP92_04305</name>
</gene>
<evidence type="ECO:0000313" key="3">
    <source>
        <dbReference type="EMBL" id="TWI44357.1"/>
    </source>
</evidence>
<dbReference type="EMBL" id="CP046904">
    <property type="protein sequence ID" value="QGZ41943.1"/>
    <property type="molecule type" value="Genomic_DNA"/>
</dbReference>
<keyword evidence="1" id="KW-1133">Transmembrane helix</keyword>
<dbReference type="RefSeq" id="WP_145878955.1">
    <property type="nucleotide sequence ID" value="NZ_CP046904.1"/>
</dbReference>
<keyword evidence="1" id="KW-0812">Transmembrane</keyword>
<dbReference type="PANTHER" id="PTHR30093:SF47">
    <property type="entry name" value="TYPE IV PILUS NON-CORE MINOR PILIN PILE"/>
    <property type="match status" value="1"/>
</dbReference>
<reference evidence="3" key="2">
    <citation type="submission" date="2019-07" db="EMBL/GenBank/DDBJ databases">
        <authorList>
            <person name="Whitman W."/>
            <person name="Huntemann M."/>
            <person name="Clum A."/>
            <person name="Pillay M."/>
            <person name="Palaniappan K."/>
            <person name="Varghese N."/>
            <person name="Mikhailova N."/>
            <person name="Stamatis D."/>
            <person name="Reddy T."/>
            <person name="Daum C."/>
            <person name="Shapiro N."/>
            <person name="Ivanova N."/>
            <person name="Kyrpides N."/>
            <person name="Woyke T."/>
        </authorList>
    </citation>
    <scope>NUCLEOTIDE SEQUENCE</scope>
    <source>
        <strain evidence="3">CGMCC 1.10685</strain>
    </source>
</reference>
<dbReference type="Gene3D" id="3.30.700.10">
    <property type="entry name" value="Glycoprotein, Type 4 Pilin"/>
    <property type="match status" value="1"/>
</dbReference>
<dbReference type="EMBL" id="VLKW01000009">
    <property type="protein sequence ID" value="TWI44357.1"/>
    <property type="molecule type" value="Genomic_DNA"/>
</dbReference>